<dbReference type="RefSeq" id="WP_275233062.1">
    <property type="nucleotide sequence ID" value="NZ_JARDXE010000035.1"/>
</dbReference>
<dbReference type="Pfam" id="PF00561">
    <property type="entry name" value="Abhydrolase_1"/>
    <property type="match status" value="1"/>
</dbReference>
<dbReference type="AlphaFoldDB" id="A0AAW6LQG4"/>
<feature type="domain" description="AB hydrolase-1" evidence="1">
    <location>
        <begin position="31"/>
        <end position="262"/>
    </location>
</feature>
<dbReference type="InterPro" id="IPR029058">
    <property type="entry name" value="AB_hydrolase_fold"/>
</dbReference>
<dbReference type="PRINTS" id="PR00111">
    <property type="entry name" value="ABHYDROLASE"/>
</dbReference>
<comment type="caution">
    <text evidence="2">The sequence shown here is derived from an EMBL/GenBank/DDBJ whole genome shotgun (WGS) entry which is preliminary data.</text>
</comment>
<organism evidence="2 3">
    <name type="scientific">Rhodococcus qingshengii</name>
    <dbReference type="NCBI Taxonomy" id="334542"/>
    <lineage>
        <taxon>Bacteria</taxon>
        <taxon>Bacillati</taxon>
        <taxon>Actinomycetota</taxon>
        <taxon>Actinomycetes</taxon>
        <taxon>Mycobacteriales</taxon>
        <taxon>Nocardiaceae</taxon>
        <taxon>Rhodococcus</taxon>
        <taxon>Rhodococcus erythropolis group</taxon>
    </lineage>
</organism>
<dbReference type="SUPFAM" id="SSF53474">
    <property type="entry name" value="alpha/beta-Hydrolases"/>
    <property type="match status" value="1"/>
</dbReference>
<dbReference type="Proteomes" id="UP001217325">
    <property type="component" value="Unassembled WGS sequence"/>
</dbReference>
<name>A0AAW6LQG4_RHOSG</name>
<proteinExistence type="predicted"/>
<dbReference type="EMBL" id="JARDXE010000035">
    <property type="protein sequence ID" value="MDE8649892.1"/>
    <property type="molecule type" value="Genomic_DNA"/>
</dbReference>
<dbReference type="Gene3D" id="3.40.50.1820">
    <property type="entry name" value="alpha/beta hydrolase"/>
    <property type="match status" value="1"/>
</dbReference>
<dbReference type="InterPro" id="IPR000073">
    <property type="entry name" value="AB_hydrolase_1"/>
</dbReference>
<dbReference type="InterPro" id="IPR050471">
    <property type="entry name" value="AB_hydrolase"/>
</dbReference>
<gene>
    <name evidence="2" type="ORF">PXH69_33535</name>
</gene>
<dbReference type="PANTHER" id="PTHR43433:SF10">
    <property type="entry name" value="AB HYDROLASE-1 DOMAIN-CONTAINING PROTEIN"/>
    <property type="match status" value="1"/>
</dbReference>
<evidence type="ECO:0000313" key="3">
    <source>
        <dbReference type="Proteomes" id="UP001217325"/>
    </source>
</evidence>
<protein>
    <submittedName>
        <fullName evidence="2">Alpha/beta hydrolase</fullName>
    </submittedName>
</protein>
<evidence type="ECO:0000259" key="1">
    <source>
        <dbReference type="Pfam" id="PF00561"/>
    </source>
</evidence>
<keyword evidence="2" id="KW-0378">Hydrolase</keyword>
<accession>A0AAW6LQG4</accession>
<dbReference type="PANTHER" id="PTHR43433">
    <property type="entry name" value="HYDROLASE, ALPHA/BETA FOLD FAMILY PROTEIN"/>
    <property type="match status" value="1"/>
</dbReference>
<reference evidence="2" key="1">
    <citation type="submission" date="2023-02" db="EMBL/GenBank/DDBJ databases">
        <title>A novel hydrolase synthesized by Rhodococcus erythropolis HQ is responsible for the detoxification of Zearalenone.</title>
        <authorList>
            <person name="Hu J."/>
            <person name="Xu J."/>
        </authorList>
    </citation>
    <scope>NUCLEOTIDE SEQUENCE</scope>
    <source>
        <strain evidence="2">HQ</strain>
    </source>
</reference>
<evidence type="ECO:0000313" key="2">
    <source>
        <dbReference type="EMBL" id="MDE8649892.1"/>
    </source>
</evidence>
<dbReference type="GO" id="GO:0016787">
    <property type="term" value="F:hydrolase activity"/>
    <property type="evidence" value="ECO:0007669"/>
    <property type="project" value="UniProtKB-KW"/>
</dbReference>
<sequence>MEGSTVNELRTIDLNGRQVAWAEYGDPGGVPVLLLHGTPGCRLGVAHHHERYARQGLHVIAPDRPGYGKTDPVPGRTLNDVTVDNTAILDALQLDDAFAVGVSGGGPHALALAAAAPTRVRAVGIIVGAAPLQSEEISAQIEVNRAIASRLGDRTELRSYLGTLRTTLLDEGLAAVLDDAPASDRAHWVKMAETSRRSIAEALAPGVQGMLYDYQAIFLHQWDFKLSQINNPVVWAHGDDDRNVPITAASRVAKHLPDCRFITWHGIGHAPGNDLLAEFYTRLLASRA</sequence>